<proteinExistence type="predicted"/>
<evidence type="ECO:0000313" key="1">
    <source>
        <dbReference type="EMBL" id="WNO47414.1"/>
    </source>
</evidence>
<dbReference type="EMBL" id="OR481006">
    <property type="protein sequence ID" value="WNO47414.1"/>
    <property type="molecule type" value="Genomic_DNA"/>
</dbReference>
<accession>A0AA96KTG7</accession>
<protein>
    <submittedName>
        <fullName evidence="1">Uncharacterized protein</fullName>
    </submittedName>
</protein>
<organism evidence="1">
    <name type="scientific">Staphylococcus phage vB_VibM_10AMN12</name>
    <dbReference type="NCBI Taxonomy" id="3076785"/>
    <lineage>
        <taxon>Viruses</taxon>
        <taxon>Duplodnaviria</taxon>
        <taxon>Heunggongvirae</taxon>
        <taxon>Uroviricota</taxon>
        <taxon>Caudoviricetes</taxon>
    </lineage>
</organism>
<name>A0AA96KTG7_9CAUD</name>
<sequence length="71" mass="8732">MFKRIKINYYNWVIKNIESDLFELETIKRSHNNWSFEDKILLDSDIKYAKIDLKNAKVKLDKLEVYYEEEV</sequence>
<reference evidence="1" key="1">
    <citation type="submission" date="2023-08" db="EMBL/GenBank/DDBJ databases">
        <authorList>
            <person name="Nazir A."/>
        </authorList>
    </citation>
    <scope>NUCLEOTIDE SEQUENCE</scope>
</reference>